<evidence type="ECO:0000313" key="1">
    <source>
        <dbReference type="EMBL" id="MPC66716.1"/>
    </source>
</evidence>
<comment type="caution">
    <text evidence="1">The sequence shown here is derived from an EMBL/GenBank/DDBJ whole genome shotgun (WGS) entry which is preliminary data.</text>
</comment>
<accession>A0A5B7H9V7</accession>
<proteinExistence type="predicted"/>
<evidence type="ECO:0000313" key="2">
    <source>
        <dbReference type="Proteomes" id="UP000324222"/>
    </source>
</evidence>
<protein>
    <submittedName>
        <fullName evidence="1">Uncharacterized protein</fullName>
    </submittedName>
</protein>
<keyword evidence="2" id="KW-1185">Reference proteome</keyword>
<organism evidence="1 2">
    <name type="scientific">Portunus trituberculatus</name>
    <name type="common">Swimming crab</name>
    <name type="synonym">Neptunus trituberculatus</name>
    <dbReference type="NCBI Taxonomy" id="210409"/>
    <lineage>
        <taxon>Eukaryota</taxon>
        <taxon>Metazoa</taxon>
        <taxon>Ecdysozoa</taxon>
        <taxon>Arthropoda</taxon>
        <taxon>Crustacea</taxon>
        <taxon>Multicrustacea</taxon>
        <taxon>Malacostraca</taxon>
        <taxon>Eumalacostraca</taxon>
        <taxon>Eucarida</taxon>
        <taxon>Decapoda</taxon>
        <taxon>Pleocyemata</taxon>
        <taxon>Brachyura</taxon>
        <taxon>Eubrachyura</taxon>
        <taxon>Portunoidea</taxon>
        <taxon>Portunidae</taxon>
        <taxon>Portuninae</taxon>
        <taxon>Portunus</taxon>
    </lineage>
</organism>
<sequence length="105" mass="11756">MERRVSGGGRNRLTEGGKGGSYWLEIEAGRGAYIFSRHYPPLFLFFSRSSTSTTFFPQPFLLSPPTPSHSHIPNYLSPSTPSTYRLLPVSQLMCPTQYRLVDSGL</sequence>
<reference evidence="1 2" key="1">
    <citation type="submission" date="2019-05" db="EMBL/GenBank/DDBJ databases">
        <title>Another draft genome of Portunus trituberculatus and its Hox gene families provides insights of decapod evolution.</title>
        <authorList>
            <person name="Jeong J.-H."/>
            <person name="Song I."/>
            <person name="Kim S."/>
            <person name="Choi T."/>
            <person name="Kim D."/>
            <person name="Ryu S."/>
            <person name="Kim W."/>
        </authorList>
    </citation>
    <scope>NUCLEOTIDE SEQUENCE [LARGE SCALE GENOMIC DNA]</scope>
    <source>
        <tissue evidence="1">Muscle</tissue>
    </source>
</reference>
<dbReference type="EMBL" id="VSRR010025160">
    <property type="protein sequence ID" value="MPC66716.1"/>
    <property type="molecule type" value="Genomic_DNA"/>
</dbReference>
<dbReference type="AlphaFoldDB" id="A0A5B7H9V7"/>
<dbReference type="Proteomes" id="UP000324222">
    <property type="component" value="Unassembled WGS sequence"/>
</dbReference>
<gene>
    <name evidence="1" type="ORF">E2C01_060868</name>
</gene>
<name>A0A5B7H9V7_PORTR</name>